<protein>
    <submittedName>
        <fullName evidence="2">Uncharacterized protein</fullName>
    </submittedName>
</protein>
<dbReference type="AlphaFoldDB" id="A0A6A6SN00"/>
<proteinExistence type="predicted"/>
<dbReference type="Proteomes" id="UP000799324">
    <property type="component" value="Unassembled WGS sequence"/>
</dbReference>
<name>A0A6A6SN00_9PLEO</name>
<gene>
    <name evidence="2" type="ORF">K491DRAFT_220864</name>
</gene>
<keyword evidence="3" id="KW-1185">Reference proteome</keyword>
<feature type="region of interest" description="Disordered" evidence="1">
    <location>
        <begin position="177"/>
        <end position="204"/>
    </location>
</feature>
<sequence>MVVSGRVVVKSAVKSKRSAKAAPPSYIGKMESPEHGAEVVEILLPHLWRVAKRSWSSLRIPARGLRQCVPRPMVASLMLRGAHGRDACRLPAMSRHLALERLIIARGIAEHQLTIDREADLEHVSLERPSARRRRPAVDAVACCSERQSSFLQTPPARWTAFSPTVCLRPQGTPITPRARAARHHTRWPNPTPPSRIRKSGNAARRVRCAVLRTTQPSKASYPGCRVGCA</sequence>
<evidence type="ECO:0000313" key="3">
    <source>
        <dbReference type="Proteomes" id="UP000799324"/>
    </source>
</evidence>
<evidence type="ECO:0000313" key="2">
    <source>
        <dbReference type="EMBL" id="KAF2648980.1"/>
    </source>
</evidence>
<evidence type="ECO:0000256" key="1">
    <source>
        <dbReference type="SAM" id="MobiDB-lite"/>
    </source>
</evidence>
<reference evidence="2" key="1">
    <citation type="journal article" date="2020" name="Stud. Mycol.">
        <title>101 Dothideomycetes genomes: a test case for predicting lifestyles and emergence of pathogens.</title>
        <authorList>
            <person name="Haridas S."/>
            <person name="Albert R."/>
            <person name="Binder M."/>
            <person name="Bloem J."/>
            <person name="Labutti K."/>
            <person name="Salamov A."/>
            <person name="Andreopoulos B."/>
            <person name="Baker S."/>
            <person name="Barry K."/>
            <person name="Bills G."/>
            <person name="Bluhm B."/>
            <person name="Cannon C."/>
            <person name="Castanera R."/>
            <person name="Culley D."/>
            <person name="Daum C."/>
            <person name="Ezra D."/>
            <person name="Gonzalez J."/>
            <person name="Henrissat B."/>
            <person name="Kuo A."/>
            <person name="Liang C."/>
            <person name="Lipzen A."/>
            <person name="Lutzoni F."/>
            <person name="Magnuson J."/>
            <person name="Mondo S."/>
            <person name="Nolan M."/>
            <person name="Ohm R."/>
            <person name="Pangilinan J."/>
            <person name="Park H.-J."/>
            <person name="Ramirez L."/>
            <person name="Alfaro M."/>
            <person name="Sun H."/>
            <person name="Tritt A."/>
            <person name="Yoshinaga Y."/>
            <person name="Zwiers L.-H."/>
            <person name="Turgeon B."/>
            <person name="Goodwin S."/>
            <person name="Spatafora J."/>
            <person name="Crous P."/>
            <person name="Grigoriev I."/>
        </authorList>
    </citation>
    <scope>NUCLEOTIDE SEQUENCE</scope>
    <source>
        <strain evidence="2">CBS 122681</strain>
    </source>
</reference>
<organism evidence="2 3">
    <name type="scientific">Lophiostoma macrostomum CBS 122681</name>
    <dbReference type="NCBI Taxonomy" id="1314788"/>
    <lineage>
        <taxon>Eukaryota</taxon>
        <taxon>Fungi</taxon>
        <taxon>Dikarya</taxon>
        <taxon>Ascomycota</taxon>
        <taxon>Pezizomycotina</taxon>
        <taxon>Dothideomycetes</taxon>
        <taxon>Pleosporomycetidae</taxon>
        <taxon>Pleosporales</taxon>
        <taxon>Lophiostomataceae</taxon>
        <taxon>Lophiostoma</taxon>
    </lineage>
</organism>
<accession>A0A6A6SN00</accession>
<dbReference type="EMBL" id="MU004512">
    <property type="protein sequence ID" value="KAF2648980.1"/>
    <property type="molecule type" value="Genomic_DNA"/>
</dbReference>